<comment type="caution">
    <text evidence="1">The sequence shown here is derived from an EMBL/GenBank/DDBJ whole genome shotgun (WGS) entry which is preliminary data.</text>
</comment>
<protein>
    <submittedName>
        <fullName evidence="1">Uncharacterized protein</fullName>
    </submittedName>
</protein>
<keyword evidence="2" id="KW-1185">Reference proteome</keyword>
<dbReference type="Proteomes" id="UP001062846">
    <property type="component" value="Chromosome 12"/>
</dbReference>
<accession>A0ACC0LHQ3</accession>
<proteinExistence type="predicted"/>
<evidence type="ECO:0000313" key="2">
    <source>
        <dbReference type="Proteomes" id="UP001062846"/>
    </source>
</evidence>
<organism evidence="1 2">
    <name type="scientific">Rhododendron molle</name>
    <name type="common">Chinese azalea</name>
    <name type="synonym">Azalea mollis</name>
    <dbReference type="NCBI Taxonomy" id="49168"/>
    <lineage>
        <taxon>Eukaryota</taxon>
        <taxon>Viridiplantae</taxon>
        <taxon>Streptophyta</taxon>
        <taxon>Embryophyta</taxon>
        <taxon>Tracheophyta</taxon>
        <taxon>Spermatophyta</taxon>
        <taxon>Magnoliopsida</taxon>
        <taxon>eudicotyledons</taxon>
        <taxon>Gunneridae</taxon>
        <taxon>Pentapetalae</taxon>
        <taxon>asterids</taxon>
        <taxon>Ericales</taxon>
        <taxon>Ericaceae</taxon>
        <taxon>Ericoideae</taxon>
        <taxon>Rhodoreae</taxon>
        <taxon>Rhododendron</taxon>
    </lineage>
</organism>
<reference evidence="1" key="1">
    <citation type="submission" date="2022-02" db="EMBL/GenBank/DDBJ databases">
        <title>Plant Genome Project.</title>
        <authorList>
            <person name="Zhang R.-G."/>
        </authorList>
    </citation>
    <scope>NUCLEOTIDE SEQUENCE</scope>
    <source>
        <strain evidence="1">AT1</strain>
    </source>
</reference>
<gene>
    <name evidence="1" type="ORF">RHMOL_Rhmol12G0127700</name>
</gene>
<sequence>MSISHQQPRPELSPNPNFCQTHINNINRLVRGNDIDCHDQHFNVVLQAALRLYNMLLVRPEPVPPNYQDSRWSWFQEGSATDSRIFQHSIERPDGLIVPLAMDTNEVEVVEGPTKQKRRSWRTKEEDALMKCMVNELVGDKWRAENEFKCDFFNYLEKELEKLIPGNDIKQIIFGKDRATGERAKAPAQMVRPCVVNDQFTAANDFYAPFIVEEFIAFLNQPPLSPATPATPIPPTFTSHSSLPTSVPHISMPQLNARGKKGRKRTRMGDEELSMLTSMQNWITVSSDHMENLVNSFRYESYPPDALKCKMSYESSILHWRRNSS</sequence>
<evidence type="ECO:0000313" key="1">
    <source>
        <dbReference type="EMBL" id="KAI8528135.1"/>
    </source>
</evidence>
<dbReference type="EMBL" id="CM046399">
    <property type="protein sequence ID" value="KAI8528135.1"/>
    <property type="molecule type" value="Genomic_DNA"/>
</dbReference>
<name>A0ACC0LHQ3_RHOML</name>